<dbReference type="InterPro" id="IPR036286">
    <property type="entry name" value="LexA/Signal_pep-like_sf"/>
</dbReference>
<dbReference type="InterPro" id="IPR001733">
    <property type="entry name" value="Peptidase_S26B"/>
</dbReference>
<keyword evidence="9" id="KW-1185">Reference proteome</keyword>
<dbReference type="GO" id="GO:0006465">
    <property type="term" value="P:signal peptide processing"/>
    <property type="evidence" value="ECO:0007669"/>
    <property type="project" value="UniProtKB-UniRule"/>
</dbReference>
<dbReference type="OrthoDB" id="3178064at2"/>
<sequence>MSTHRNERPVRGWLIQAISWFVMSAFLLVLVVSVLVPRLAGATPYTILTSSMRPGMPPGTLVVVKPVDASDIAIGTVITYQLESGERDAVTHRVVGIGFDGHGERIFRTQGDANGAPDPAPVRPVQVKGERWYAIPYLGRVTNVLTNAQRQTAVVIVAVGLLGYAAAMFTAAARSRGRKEGTHVQS</sequence>
<feature type="transmembrane region" description="Helical" evidence="6">
    <location>
        <begin position="153"/>
        <end position="173"/>
    </location>
</feature>
<dbReference type="InterPro" id="IPR019533">
    <property type="entry name" value="Peptidase_S26"/>
</dbReference>
<dbReference type="PANTHER" id="PTHR10806">
    <property type="entry name" value="SIGNAL PEPTIDASE COMPLEX CATALYTIC SUBUNIT SEC11"/>
    <property type="match status" value="1"/>
</dbReference>
<name>A0A5M4FGM5_9ACTN</name>
<comment type="subcellular location">
    <subcellularLocation>
        <location evidence="1">Membrane</location>
    </subcellularLocation>
</comment>
<dbReference type="Pfam" id="PF10502">
    <property type="entry name" value="Peptidase_S26"/>
    <property type="match status" value="1"/>
</dbReference>
<comment type="caution">
    <text evidence="8">The sequence shown here is derived from an EMBL/GenBank/DDBJ whole genome shotgun (WGS) entry which is preliminary data.</text>
</comment>
<evidence type="ECO:0000256" key="2">
    <source>
        <dbReference type="ARBA" id="ARBA00022692"/>
    </source>
</evidence>
<organism evidence="8 9">
    <name type="scientific">Aeromicrobium ginsengisoli</name>
    <dbReference type="NCBI Taxonomy" id="363867"/>
    <lineage>
        <taxon>Bacteria</taxon>
        <taxon>Bacillati</taxon>
        <taxon>Actinomycetota</taxon>
        <taxon>Actinomycetes</taxon>
        <taxon>Propionibacteriales</taxon>
        <taxon>Nocardioidaceae</taxon>
        <taxon>Aeromicrobium</taxon>
    </lineage>
</organism>
<dbReference type="SUPFAM" id="SSF51306">
    <property type="entry name" value="LexA/Signal peptidase"/>
    <property type="match status" value="1"/>
</dbReference>
<protein>
    <recommendedName>
        <fullName evidence="5">Signal peptidase I</fullName>
        <ecNumber evidence="5">3.4.21.89</ecNumber>
    </recommendedName>
</protein>
<evidence type="ECO:0000256" key="3">
    <source>
        <dbReference type="ARBA" id="ARBA00022989"/>
    </source>
</evidence>
<dbReference type="EC" id="3.4.21.89" evidence="5"/>
<evidence type="ECO:0000313" key="9">
    <source>
        <dbReference type="Proteomes" id="UP000380867"/>
    </source>
</evidence>
<gene>
    <name evidence="8" type="ORF">ESP70_000175</name>
</gene>
<dbReference type="NCBIfam" id="TIGR02228">
    <property type="entry name" value="sigpep_I_arch"/>
    <property type="match status" value="1"/>
</dbReference>
<dbReference type="CDD" id="cd06530">
    <property type="entry name" value="S26_SPase_I"/>
    <property type="match status" value="1"/>
</dbReference>
<dbReference type="EMBL" id="SDPQ02000001">
    <property type="protein sequence ID" value="KAA1399230.1"/>
    <property type="molecule type" value="Genomic_DNA"/>
</dbReference>
<evidence type="ECO:0000256" key="1">
    <source>
        <dbReference type="ARBA" id="ARBA00004370"/>
    </source>
</evidence>
<feature type="domain" description="Peptidase S26" evidence="7">
    <location>
        <begin position="25"/>
        <end position="98"/>
    </location>
</feature>
<keyword evidence="2 6" id="KW-0812">Transmembrane</keyword>
<keyword evidence="4 6" id="KW-0472">Membrane</keyword>
<dbReference type="Proteomes" id="UP000380867">
    <property type="component" value="Unassembled WGS sequence"/>
</dbReference>
<evidence type="ECO:0000256" key="6">
    <source>
        <dbReference type="SAM" id="Phobius"/>
    </source>
</evidence>
<dbReference type="GO" id="GO:0004252">
    <property type="term" value="F:serine-type endopeptidase activity"/>
    <property type="evidence" value="ECO:0007669"/>
    <property type="project" value="UniProtKB-UniRule"/>
</dbReference>
<dbReference type="AlphaFoldDB" id="A0A5M4FGM5"/>
<keyword evidence="3 6" id="KW-1133">Transmembrane helix</keyword>
<evidence type="ECO:0000256" key="5">
    <source>
        <dbReference type="NCBIfam" id="TIGR02228"/>
    </source>
</evidence>
<keyword evidence="8" id="KW-0378">Hydrolase</keyword>
<evidence type="ECO:0000313" key="8">
    <source>
        <dbReference type="EMBL" id="KAA1399230.1"/>
    </source>
</evidence>
<evidence type="ECO:0000256" key="4">
    <source>
        <dbReference type="ARBA" id="ARBA00023136"/>
    </source>
</evidence>
<dbReference type="PANTHER" id="PTHR10806:SF6">
    <property type="entry name" value="SIGNAL PEPTIDASE COMPLEX CATALYTIC SUBUNIT SEC11"/>
    <property type="match status" value="1"/>
</dbReference>
<proteinExistence type="predicted"/>
<dbReference type="GO" id="GO:0009003">
    <property type="term" value="F:signal peptidase activity"/>
    <property type="evidence" value="ECO:0007669"/>
    <property type="project" value="UniProtKB-EC"/>
</dbReference>
<feature type="transmembrane region" description="Helical" evidence="6">
    <location>
        <begin position="12"/>
        <end position="36"/>
    </location>
</feature>
<reference evidence="8" key="1">
    <citation type="submission" date="2019-09" db="EMBL/GenBank/DDBJ databases">
        <authorList>
            <person name="Li J."/>
        </authorList>
    </citation>
    <scope>NUCLEOTIDE SEQUENCE [LARGE SCALE GENOMIC DNA]</scope>
    <source>
        <strain evidence="8">JCM 14732</strain>
    </source>
</reference>
<dbReference type="GO" id="GO:0016020">
    <property type="term" value="C:membrane"/>
    <property type="evidence" value="ECO:0007669"/>
    <property type="project" value="UniProtKB-SubCell"/>
</dbReference>
<accession>A0A5M4FGM5</accession>
<evidence type="ECO:0000259" key="7">
    <source>
        <dbReference type="Pfam" id="PF10502"/>
    </source>
</evidence>